<organism evidence="1 2">
    <name type="scientific">Ostreobium quekettii</name>
    <dbReference type="NCBI Taxonomy" id="121088"/>
    <lineage>
        <taxon>Eukaryota</taxon>
        <taxon>Viridiplantae</taxon>
        <taxon>Chlorophyta</taxon>
        <taxon>core chlorophytes</taxon>
        <taxon>Ulvophyceae</taxon>
        <taxon>TCBD clade</taxon>
        <taxon>Bryopsidales</taxon>
        <taxon>Ostreobineae</taxon>
        <taxon>Ostreobiaceae</taxon>
        <taxon>Ostreobium</taxon>
    </lineage>
</organism>
<proteinExistence type="predicted"/>
<accession>A0A8S1IY93</accession>
<dbReference type="EMBL" id="CAJHUC010000437">
    <property type="protein sequence ID" value="CAD7696141.1"/>
    <property type="molecule type" value="Genomic_DNA"/>
</dbReference>
<gene>
    <name evidence="1" type="ORF">OSTQU699_LOCUS1502</name>
</gene>
<comment type="caution">
    <text evidence="1">The sequence shown here is derived from an EMBL/GenBank/DDBJ whole genome shotgun (WGS) entry which is preliminary data.</text>
</comment>
<evidence type="ECO:0000313" key="1">
    <source>
        <dbReference type="EMBL" id="CAD7696141.1"/>
    </source>
</evidence>
<dbReference type="AlphaFoldDB" id="A0A8S1IY93"/>
<dbReference type="Proteomes" id="UP000708148">
    <property type="component" value="Unassembled WGS sequence"/>
</dbReference>
<name>A0A8S1IY93_9CHLO</name>
<protein>
    <submittedName>
        <fullName evidence="1">Uncharacterized protein</fullName>
    </submittedName>
</protein>
<reference evidence="1" key="1">
    <citation type="submission" date="2020-12" db="EMBL/GenBank/DDBJ databases">
        <authorList>
            <person name="Iha C."/>
        </authorList>
    </citation>
    <scope>NUCLEOTIDE SEQUENCE</scope>
</reference>
<keyword evidence="2" id="KW-1185">Reference proteome</keyword>
<evidence type="ECO:0000313" key="2">
    <source>
        <dbReference type="Proteomes" id="UP000708148"/>
    </source>
</evidence>
<sequence>MQGIASLGITFDLDNRISTGGNDLLHAEAVGTALCPGCQAAIVFEASNIPCTVSRHTTGSGWWNPILFGTVRETSCGAVVLRMVSISPIAVASIAPAVHHHGQC</sequence>